<feature type="chain" id="PRO_5018042090" evidence="3">
    <location>
        <begin position="25"/>
        <end position="503"/>
    </location>
</feature>
<dbReference type="InterPro" id="IPR006311">
    <property type="entry name" value="TAT_signal"/>
</dbReference>
<dbReference type="PANTHER" id="PTHR30023">
    <property type="entry name" value="D-ALANYL-D-ALANINE CARBOXYPEPTIDASE"/>
    <property type="match status" value="1"/>
</dbReference>
<dbReference type="InterPro" id="IPR012338">
    <property type="entry name" value="Beta-lactam/transpept-like"/>
</dbReference>
<dbReference type="AlphaFoldDB" id="A0A3N2R7J8"/>
<evidence type="ECO:0000256" key="2">
    <source>
        <dbReference type="ARBA" id="ARBA00022801"/>
    </source>
</evidence>
<dbReference type="InterPro" id="IPR000667">
    <property type="entry name" value="Peptidase_S13"/>
</dbReference>
<name>A0A3N2R7J8_9RHOB</name>
<keyword evidence="2 4" id="KW-0378">Hydrolase</keyword>
<reference evidence="4 5" key="1">
    <citation type="submission" date="2018-10" db="EMBL/GenBank/DDBJ databases">
        <title>Histidinibacterium lentulum gen. nov., sp. nov., a marine bacterium from the culture broth of Picochlorum sp. 122.</title>
        <authorList>
            <person name="Wang G."/>
        </authorList>
    </citation>
    <scope>NUCLEOTIDE SEQUENCE [LARGE SCALE GENOMIC DNA]</scope>
    <source>
        <strain evidence="4 5">B17</strain>
    </source>
</reference>
<evidence type="ECO:0000313" key="4">
    <source>
        <dbReference type="EMBL" id="ROU03434.1"/>
    </source>
</evidence>
<dbReference type="EC" id="3.4.16.4" evidence="4"/>
<evidence type="ECO:0000256" key="1">
    <source>
        <dbReference type="ARBA" id="ARBA00006096"/>
    </source>
</evidence>
<organism evidence="4 5">
    <name type="scientific">Histidinibacterium lentulum</name>
    <dbReference type="NCBI Taxonomy" id="2480588"/>
    <lineage>
        <taxon>Bacteria</taxon>
        <taxon>Pseudomonadati</taxon>
        <taxon>Pseudomonadota</taxon>
        <taxon>Alphaproteobacteria</taxon>
        <taxon>Rhodobacterales</taxon>
        <taxon>Paracoccaceae</taxon>
        <taxon>Histidinibacterium</taxon>
    </lineage>
</organism>
<dbReference type="PRINTS" id="PR00922">
    <property type="entry name" value="DADACBPTASE3"/>
</dbReference>
<dbReference type="Gene3D" id="3.50.80.20">
    <property type="entry name" value="D-Ala-D-Ala carboxypeptidase C, peptidase S13"/>
    <property type="match status" value="1"/>
</dbReference>
<dbReference type="EMBL" id="RDRB01000002">
    <property type="protein sequence ID" value="ROU03434.1"/>
    <property type="molecule type" value="Genomic_DNA"/>
</dbReference>
<evidence type="ECO:0000256" key="3">
    <source>
        <dbReference type="SAM" id="SignalP"/>
    </source>
</evidence>
<protein>
    <submittedName>
        <fullName evidence="4">D-alanyl-D-alanine carboxypeptidase/D-alanyl-D-alanine-endopeptidase</fullName>
        <ecNumber evidence="4">3.4.16.4</ecNumber>
    </submittedName>
</protein>
<accession>A0A3N2R7J8</accession>
<dbReference type="SUPFAM" id="SSF56601">
    <property type="entry name" value="beta-lactamase/transpeptidase-like"/>
    <property type="match status" value="1"/>
</dbReference>
<feature type="signal peptide" evidence="3">
    <location>
        <begin position="1"/>
        <end position="24"/>
    </location>
</feature>
<dbReference type="Pfam" id="PF02113">
    <property type="entry name" value="Peptidase_S13"/>
    <property type="match status" value="1"/>
</dbReference>
<gene>
    <name evidence="4" type="primary">dacB</name>
    <name evidence="4" type="ORF">EAT49_03770</name>
</gene>
<dbReference type="GO" id="GO:0000270">
    <property type="term" value="P:peptidoglycan metabolic process"/>
    <property type="evidence" value="ECO:0007669"/>
    <property type="project" value="TreeGrafter"/>
</dbReference>
<dbReference type="Gene3D" id="3.40.710.10">
    <property type="entry name" value="DD-peptidase/beta-lactamase superfamily"/>
    <property type="match status" value="2"/>
</dbReference>
<dbReference type="PANTHER" id="PTHR30023:SF0">
    <property type="entry name" value="PENICILLIN-SENSITIVE CARBOXYPEPTIDASE A"/>
    <property type="match status" value="1"/>
</dbReference>
<comment type="similarity">
    <text evidence="1">Belongs to the peptidase S13 family.</text>
</comment>
<dbReference type="OrthoDB" id="5372081at2"/>
<keyword evidence="4" id="KW-0121">Carboxypeptidase</keyword>
<dbReference type="PROSITE" id="PS51318">
    <property type="entry name" value="TAT"/>
    <property type="match status" value="1"/>
</dbReference>
<dbReference type="NCBIfam" id="TIGR00666">
    <property type="entry name" value="PBP4"/>
    <property type="match status" value="1"/>
</dbReference>
<dbReference type="GO" id="GO:0006508">
    <property type="term" value="P:proteolysis"/>
    <property type="evidence" value="ECO:0007669"/>
    <property type="project" value="InterPro"/>
</dbReference>
<keyword evidence="5" id="KW-1185">Reference proteome</keyword>
<proteinExistence type="inferred from homology"/>
<keyword evidence="3" id="KW-0732">Signal</keyword>
<evidence type="ECO:0000313" key="5">
    <source>
        <dbReference type="Proteomes" id="UP000268016"/>
    </source>
</evidence>
<dbReference type="GO" id="GO:0009002">
    <property type="term" value="F:serine-type D-Ala-D-Ala carboxypeptidase activity"/>
    <property type="evidence" value="ECO:0007669"/>
    <property type="project" value="UniProtKB-EC"/>
</dbReference>
<keyword evidence="4" id="KW-0645">Protease</keyword>
<dbReference type="RefSeq" id="WP_123640969.1">
    <property type="nucleotide sequence ID" value="NZ_ML119082.1"/>
</dbReference>
<sequence>MRTIFTRRAALALLAGSAGTAALAEAPLTSLRPRPRPGPASAEEIARLAPRARPSLADIISSANLGGSVSVAVADVETGEIIEEQDAATALPPASVTKALTALYALETVGPRHRFATRLLATGPVADGRLDGDLILAGGGDPLLQTDELAALAVDLRAAGVTEITGRFLVWGGALPYEDEIDDSQLDHLGYNPAVSGLNLNFNRVHFEWARTGSDYRVTLDARSAAHSPVVSVARMRVENRSVPIYTYAADGEIDDWTVARAALGDGGARWLPVRRPALYAGDVFRTLAQAQGVTLPAAGRLEETPGGIELARHDSPEMEPIIRDMLRYSTNLTAEVVGLTATGALSGRPDDIPSSARAMNDWLARTHGVSTAVVDHSGLGDASRVAARDMVALLSAPGVMGRLSPVLKEHDLRDAEGAPMTTYPASVRAKTGTLNFVSALAGYIRTAQDRDVAFAIFCGNLERREVAKATGEEIPDGARPYAARARNLQQVLLRRWGLVHTG</sequence>
<dbReference type="Proteomes" id="UP000268016">
    <property type="component" value="Unassembled WGS sequence"/>
</dbReference>
<comment type="caution">
    <text evidence="4">The sequence shown here is derived from an EMBL/GenBank/DDBJ whole genome shotgun (WGS) entry which is preliminary data.</text>
</comment>